<evidence type="ECO:0000256" key="3">
    <source>
        <dbReference type="ARBA" id="ARBA00022679"/>
    </source>
</evidence>
<dbReference type="SUPFAM" id="SSF48576">
    <property type="entry name" value="Terpenoid synthases"/>
    <property type="match status" value="1"/>
</dbReference>
<dbReference type="SFLD" id="SFLDG01017">
    <property type="entry name" value="Polyprenyl_Transferase_Like"/>
    <property type="match status" value="1"/>
</dbReference>
<evidence type="ECO:0000313" key="9">
    <source>
        <dbReference type="Proteomes" id="UP000297475"/>
    </source>
</evidence>
<dbReference type="Gene3D" id="1.10.600.10">
    <property type="entry name" value="Farnesyl Diphosphate Synthase"/>
    <property type="match status" value="1"/>
</dbReference>
<sequence>MTELAPQLGPAARRFNEYLHGLPDRYPARHERLQSALRYALLGAGKRVRPLLCHAAARAVDASDDDTWLVPAAALELIHTYSLVHDDLPAMDDDAWRRGRPTTHIAFDEATAILVGDALQALAFQVLTDDGPVPVSPQQQLAWVRTLAQAAGGQGMVDGQSMDCFAAAGTMDLTALETMHRHKTGALINAAVVMGAWCRSTPPSDDQITALTRYGQAVGLAFQVVDDILDVTSDTDTLGKDAGSDAAHDKVTYVSLLGLPAARRRAGELQAEALAALQTLPGDTAPLASIADYIVERLH</sequence>
<comment type="cofactor">
    <cofactor evidence="1">
        <name>Mg(2+)</name>
        <dbReference type="ChEBI" id="CHEBI:18420"/>
    </cofactor>
</comment>
<dbReference type="GO" id="GO:0008654">
    <property type="term" value="P:phospholipid biosynthetic process"/>
    <property type="evidence" value="ECO:0007669"/>
    <property type="project" value="UniProtKB-ARBA"/>
</dbReference>
<dbReference type="InterPro" id="IPR008949">
    <property type="entry name" value="Isoprenoid_synthase_dom_sf"/>
</dbReference>
<organism evidence="8 9">
    <name type="scientific">Natronospirillum operosum</name>
    <dbReference type="NCBI Taxonomy" id="2759953"/>
    <lineage>
        <taxon>Bacteria</taxon>
        <taxon>Pseudomonadati</taxon>
        <taxon>Pseudomonadota</taxon>
        <taxon>Gammaproteobacteria</taxon>
        <taxon>Oceanospirillales</taxon>
        <taxon>Natronospirillaceae</taxon>
        <taxon>Natronospirillum</taxon>
    </lineage>
</organism>
<evidence type="ECO:0000256" key="1">
    <source>
        <dbReference type="ARBA" id="ARBA00001946"/>
    </source>
</evidence>
<dbReference type="SFLD" id="SFLDS00005">
    <property type="entry name" value="Isoprenoid_Synthase_Type_I"/>
    <property type="match status" value="1"/>
</dbReference>
<dbReference type="InterPro" id="IPR000092">
    <property type="entry name" value="Polyprenyl_synt"/>
</dbReference>
<dbReference type="Proteomes" id="UP000297475">
    <property type="component" value="Unassembled WGS sequence"/>
</dbReference>
<comment type="similarity">
    <text evidence="2 7">Belongs to the FPP/GGPP synthase family.</text>
</comment>
<dbReference type="PROSITE" id="PS00723">
    <property type="entry name" value="POLYPRENYL_SYNTHASE_1"/>
    <property type="match status" value="1"/>
</dbReference>
<dbReference type="PANTHER" id="PTHR43281">
    <property type="entry name" value="FARNESYL DIPHOSPHATE SYNTHASE"/>
    <property type="match status" value="1"/>
</dbReference>
<evidence type="ECO:0000256" key="6">
    <source>
        <dbReference type="ARBA" id="ARBA00023229"/>
    </source>
</evidence>
<evidence type="ECO:0000256" key="5">
    <source>
        <dbReference type="ARBA" id="ARBA00022842"/>
    </source>
</evidence>
<accession>A0A4Z0W6E6</accession>
<dbReference type="InterPro" id="IPR053378">
    <property type="entry name" value="Prenyl_diphosphate_synthase"/>
</dbReference>
<dbReference type="AlphaFoldDB" id="A0A4Z0W6E6"/>
<dbReference type="EMBL" id="SRMF01000013">
    <property type="protein sequence ID" value="TGG90371.1"/>
    <property type="molecule type" value="Genomic_DNA"/>
</dbReference>
<dbReference type="GO" id="GO:0005737">
    <property type="term" value="C:cytoplasm"/>
    <property type="evidence" value="ECO:0007669"/>
    <property type="project" value="UniProtKB-ARBA"/>
</dbReference>
<evidence type="ECO:0000256" key="4">
    <source>
        <dbReference type="ARBA" id="ARBA00022723"/>
    </source>
</evidence>
<dbReference type="Pfam" id="PF00348">
    <property type="entry name" value="polyprenyl_synt"/>
    <property type="match status" value="1"/>
</dbReference>
<comment type="caution">
    <text evidence="8">The sequence shown here is derived from an EMBL/GenBank/DDBJ whole genome shotgun (WGS) entry which is preliminary data.</text>
</comment>
<dbReference type="GO" id="GO:0046872">
    <property type="term" value="F:metal ion binding"/>
    <property type="evidence" value="ECO:0007669"/>
    <property type="project" value="UniProtKB-KW"/>
</dbReference>
<dbReference type="InterPro" id="IPR033749">
    <property type="entry name" value="Polyprenyl_synt_CS"/>
</dbReference>
<gene>
    <name evidence="8" type="ORF">E4656_18380</name>
</gene>
<reference evidence="8 9" key="1">
    <citation type="submission" date="2019-04" db="EMBL/GenBank/DDBJ databases">
        <title>Natronospirillum operosus gen. nov., sp. nov., a haloalkaliphilic satellite isolated from decaying biomass of laboratory culture of cyanobacterium Geitlerinema sp. and proposal of Natronospirillaceae fam. nov. and Saccharospirillaceae fam. nov.</title>
        <authorList>
            <person name="Kevbrin V."/>
            <person name="Boltyanskaya Y."/>
            <person name="Koziaeva V."/>
            <person name="Grouzdev D.S."/>
            <person name="Park M."/>
            <person name="Cho J."/>
        </authorList>
    </citation>
    <scope>NUCLEOTIDE SEQUENCE [LARGE SCALE GENOMIC DNA]</scope>
    <source>
        <strain evidence="8 9">G-116</strain>
    </source>
</reference>
<keyword evidence="6" id="KW-0414">Isoprene biosynthesis</keyword>
<keyword evidence="4" id="KW-0479">Metal-binding</keyword>
<dbReference type="CDD" id="cd00685">
    <property type="entry name" value="Trans_IPPS_HT"/>
    <property type="match status" value="1"/>
</dbReference>
<dbReference type="RefSeq" id="WP_135484786.1">
    <property type="nucleotide sequence ID" value="NZ_SRMF01000013.1"/>
</dbReference>
<protein>
    <submittedName>
        <fullName evidence="8">Geranyl transferase</fullName>
    </submittedName>
</protein>
<evidence type="ECO:0000313" key="8">
    <source>
        <dbReference type="EMBL" id="TGG90371.1"/>
    </source>
</evidence>
<evidence type="ECO:0000256" key="7">
    <source>
        <dbReference type="RuleBase" id="RU004466"/>
    </source>
</evidence>
<evidence type="ECO:0000256" key="2">
    <source>
        <dbReference type="ARBA" id="ARBA00006706"/>
    </source>
</evidence>
<dbReference type="FunFam" id="1.10.600.10:FF:000001">
    <property type="entry name" value="Geranylgeranyl diphosphate synthase"/>
    <property type="match status" value="1"/>
</dbReference>
<dbReference type="NCBIfam" id="NF045485">
    <property type="entry name" value="FPPsyn"/>
    <property type="match status" value="1"/>
</dbReference>
<dbReference type="GO" id="GO:0016114">
    <property type="term" value="P:terpenoid biosynthetic process"/>
    <property type="evidence" value="ECO:0007669"/>
    <property type="project" value="UniProtKB-ARBA"/>
</dbReference>
<keyword evidence="9" id="KW-1185">Reference proteome</keyword>
<dbReference type="OrthoDB" id="9805316at2"/>
<dbReference type="PROSITE" id="PS00444">
    <property type="entry name" value="POLYPRENYL_SYNTHASE_2"/>
    <property type="match status" value="1"/>
</dbReference>
<proteinExistence type="inferred from homology"/>
<keyword evidence="5" id="KW-0460">Magnesium</keyword>
<dbReference type="PANTHER" id="PTHR43281:SF1">
    <property type="entry name" value="FARNESYL DIPHOSPHATE SYNTHASE"/>
    <property type="match status" value="1"/>
</dbReference>
<dbReference type="GO" id="GO:0004659">
    <property type="term" value="F:prenyltransferase activity"/>
    <property type="evidence" value="ECO:0007669"/>
    <property type="project" value="InterPro"/>
</dbReference>
<name>A0A4Z0W6E6_9GAMM</name>
<keyword evidence="3 7" id="KW-0808">Transferase</keyword>